<evidence type="ECO:0000256" key="1">
    <source>
        <dbReference type="ARBA" id="ARBA00001974"/>
    </source>
</evidence>
<dbReference type="Gene3D" id="3.50.50.60">
    <property type="entry name" value="FAD/NAD(P)-binding domain"/>
    <property type="match status" value="2"/>
</dbReference>
<dbReference type="SUPFAM" id="SSF55424">
    <property type="entry name" value="FAD/NAD-linked reductases, dimerisation (C-terminal) domain"/>
    <property type="match status" value="1"/>
</dbReference>
<dbReference type="Pfam" id="PF14759">
    <property type="entry name" value="Reductase_C"/>
    <property type="match status" value="1"/>
</dbReference>
<dbReference type="Pfam" id="PF07992">
    <property type="entry name" value="Pyr_redox_2"/>
    <property type="match status" value="1"/>
</dbReference>
<sequence length="384" mass="38733">MKAVTVVGASLAGLGAARALREQGYTGALTVVGAERHAPYDRPPLSKDFLLGKAEAADLALAAEDDAALEVDWRLGTPAAALAPGRRAVVLADGTEIASDAVVVATGAAALPLPGAPRLAGVHTLRTLDDAEALRADLAAGSPRVAVVGGSFIGAEIASACAALGLETTVVEAAPAPLAAVLGPEVAAAVAGLHAANGVRLLCGTPVAALTGTDRVTGLVLADGRAVAADVVVVGIGARPAVDWLAGSGLELDRGVVCDPGLRTALPGVVAVGDAARVRRADGTTARAEHWSAANDQPPVAVRNLLAGRTVAAYARVPYFWSDQYGVRLQFAGHTRPGDTLRVVEGALADRAFAAVYERDGRAVAAVALDRPRAFTRLRKGLAA</sequence>
<dbReference type="InterPro" id="IPR023753">
    <property type="entry name" value="FAD/NAD-binding_dom"/>
</dbReference>
<evidence type="ECO:0000256" key="4">
    <source>
        <dbReference type="ARBA" id="ARBA00023002"/>
    </source>
</evidence>
<dbReference type="AlphaFoldDB" id="A0A9X3NSX3"/>
<dbReference type="Proteomes" id="UP001140076">
    <property type="component" value="Unassembled WGS sequence"/>
</dbReference>
<evidence type="ECO:0000313" key="8">
    <source>
        <dbReference type="Proteomes" id="UP001140076"/>
    </source>
</evidence>
<protein>
    <submittedName>
        <fullName evidence="7">FAD-dependent oxidoreductase</fullName>
    </submittedName>
</protein>
<feature type="domain" description="Reductase C-terminal" evidence="6">
    <location>
        <begin position="319"/>
        <end position="383"/>
    </location>
</feature>
<reference evidence="7" key="1">
    <citation type="submission" date="2021-10" db="EMBL/GenBank/DDBJ databases">
        <title>Streptomonospora sp. nov., isolated from mangrove soil.</title>
        <authorList>
            <person name="Chen X."/>
            <person name="Ge X."/>
            <person name="Liu W."/>
        </authorList>
    </citation>
    <scope>NUCLEOTIDE SEQUENCE</scope>
    <source>
        <strain evidence="7">S1-112</strain>
    </source>
</reference>
<evidence type="ECO:0000313" key="7">
    <source>
        <dbReference type="EMBL" id="MDA0566255.1"/>
    </source>
</evidence>
<dbReference type="PANTHER" id="PTHR43557">
    <property type="entry name" value="APOPTOSIS-INDUCING FACTOR 1"/>
    <property type="match status" value="1"/>
</dbReference>
<dbReference type="Gene3D" id="3.30.390.30">
    <property type="match status" value="1"/>
</dbReference>
<evidence type="ECO:0000259" key="5">
    <source>
        <dbReference type="Pfam" id="PF07992"/>
    </source>
</evidence>
<dbReference type="InterPro" id="IPR050446">
    <property type="entry name" value="FAD-oxidoreductase/Apoptosis"/>
</dbReference>
<feature type="domain" description="FAD/NAD(P)-binding" evidence="5">
    <location>
        <begin position="3"/>
        <end position="295"/>
    </location>
</feature>
<dbReference type="InterPro" id="IPR016156">
    <property type="entry name" value="FAD/NAD-linked_Rdtase_dimer_sf"/>
</dbReference>
<dbReference type="GO" id="GO:0005737">
    <property type="term" value="C:cytoplasm"/>
    <property type="evidence" value="ECO:0007669"/>
    <property type="project" value="TreeGrafter"/>
</dbReference>
<comment type="cofactor">
    <cofactor evidence="1">
        <name>FAD</name>
        <dbReference type="ChEBI" id="CHEBI:57692"/>
    </cofactor>
</comment>
<dbReference type="PRINTS" id="PR00368">
    <property type="entry name" value="FADPNR"/>
</dbReference>
<name>A0A9X3NSX3_9ACTN</name>
<dbReference type="EMBL" id="JAJAQC010000032">
    <property type="protein sequence ID" value="MDA0566255.1"/>
    <property type="molecule type" value="Genomic_DNA"/>
</dbReference>
<organism evidence="7 8">
    <name type="scientific">Streptomonospora mangrovi</name>
    <dbReference type="NCBI Taxonomy" id="2883123"/>
    <lineage>
        <taxon>Bacteria</taxon>
        <taxon>Bacillati</taxon>
        <taxon>Actinomycetota</taxon>
        <taxon>Actinomycetes</taxon>
        <taxon>Streptosporangiales</taxon>
        <taxon>Nocardiopsidaceae</taxon>
        <taxon>Streptomonospora</taxon>
    </lineage>
</organism>
<evidence type="ECO:0000256" key="2">
    <source>
        <dbReference type="ARBA" id="ARBA00022630"/>
    </source>
</evidence>
<dbReference type="GO" id="GO:0016651">
    <property type="term" value="F:oxidoreductase activity, acting on NAD(P)H"/>
    <property type="evidence" value="ECO:0007669"/>
    <property type="project" value="TreeGrafter"/>
</dbReference>
<keyword evidence="3" id="KW-0274">FAD</keyword>
<evidence type="ECO:0000256" key="3">
    <source>
        <dbReference type="ARBA" id="ARBA00022827"/>
    </source>
</evidence>
<evidence type="ECO:0000259" key="6">
    <source>
        <dbReference type="Pfam" id="PF14759"/>
    </source>
</evidence>
<comment type="caution">
    <text evidence="7">The sequence shown here is derived from an EMBL/GenBank/DDBJ whole genome shotgun (WGS) entry which is preliminary data.</text>
</comment>
<dbReference type="InterPro" id="IPR036188">
    <property type="entry name" value="FAD/NAD-bd_sf"/>
</dbReference>
<keyword evidence="8" id="KW-1185">Reference proteome</keyword>
<dbReference type="PRINTS" id="PR00411">
    <property type="entry name" value="PNDRDTASEI"/>
</dbReference>
<dbReference type="RefSeq" id="WP_270073513.1">
    <property type="nucleotide sequence ID" value="NZ_JAJAQC010000032.1"/>
</dbReference>
<gene>
    <name evidence="7" type="ORF">LG943_18310</name>
</gene>
<dbReference type="InterPro" id="IPR028202">
    <property type="entry name" value="Reductase_C"/>
</dbReference>
<dbReference type="PANTHER" id="PTHR43557:SF2">
    <property type="entry name" value="RIESKE DOMAIN-CONTAINING PROTEIN-RELATED"/>
    <property type="match status" value="1"/>
</dbReference>
<keyword evidence="4" id="KW-0560">Oxidoreductase</keyword>
<proteinExistence type="predicted"/>
<accession>A0A9X3NSX3</accession>
<keyword evidence="2" id="KW-0285">Flavoprotein</keyword>
<dbReference type="SUPFAM" id="SSF51905">
    <property type="entry name" value="FAD/NAD(P)-binding domain"/>
    <property type="match status" value="2"/>
</dbReference>